<reference evidence="1" key="1">
    <citation type="submission" date="2019-06" db="EMBL/GenBank/DDBJ databases">
        <authorList>
            <person name="Zheng W."/>
        </authorList>
    </citation>
    <scope>NUCLEOTIDE SEQUENCE</scope>
    <source>
        <strain evidence="1">QDHG01</strain>
    </source>
</reference>
<protein>
    <submittedName>
        <fullName evidence="1">Uncharacterized protein</fullName>
    </submittedName>
</protein>
<evidence type="ECO:0000313" key="1">
    <source>
        <dbReference type="EMBL" id="TNV81673.1"/>
    </source>
</evidence>
<dbReference type="EMBL" id="RRYP01005856">
    <property type="protein sequence ID" value="TNV81673.1"/>
    <property type="molecule type" value="Genomic_DNA"/>
</dbReference>
<dbReference type="Proteomes" id="UP000785679">
    <property type="component" value="Unassembled WGS sequence"/>
</dbReference>
<evidence type="ECO:0000313" key="2">
    <source>
        <dbReference type="Proteomes" id="UP000785679"/>
    </source>
</evidence>
<organism evidence="1 2">
    <name type="scientific">Halteria grandinella</name>
    <dbReference type="NCBI Taxonomy" id="5974"/>
    <lineage>
        <taxon>Eukaryota</taxon>
        <taxon>Sar</taxon>
        <taxon>Alveolata</taxon>
        <taxon>Ciliophora</taxon>
        <taxon>Intramacronucleata</taxon>
        <taxon>Spirotrichea</taxon>
        <taxon>Stichotrichia</taxon>
        <taxon>Sporadotrichida</taxon>
        <taxon>Halteriidae</taxon>
        <taxon>Halteria</taxon>
    </lineage>
</organism>
<name>A0A8J8NV26_HALGN</name>
<gene>
    <name evidence="1" type="ORF">FGO68_gene10846</name>
</gene>
<dbReference type="AlphaFoldDB" id="A0A8J8NV26"/>
<comment type="caution">
    <text evidence="1">The sequence shown here is derived from an EMBL/GenBank/DDBJ whole genome shotgun (WGS) entry which is preliminary data.</text>
</comment>
<proteinExistence type="predicted"/>
<sequence length="72" mass="8182">MFSVRWMGQPFSLQWRQCQMCQPFVLVEPALVFGVAPIQAARSPSGQRWVPSLPSSVGKVPKWKQAFHRPSI</sequence>
<keyword evidence="2" id="KW-1185">Reference proteome</keyword>
<accession>A0A8J8NV26</accession>